<dbReference type="InterPro" id="IPR050180">
    <property type="entry name" value="RNR_Ribonuclease"/>
</dbReference>
<dbReference type="HAMAP" id="MF_01895">
    <property type="entry name" value="RNase_R"/>
    <property type="match status" value="1"/>
</dbReference>
<evidence type="ECO:0000256" key="8">
    <source>
        <dbReference type="HAMAP-Rule" id="MF_01895"/>
    </source>
</evidence>
<dbReference type="Pfam" id="PF17876">
    <property type="entry name" value="CSD2"/>
    <property type="match status" value="1"/>
</dbReference>
<comment type="similarity">
    <text evidence="8">Belongs to the RNR ribonuclease family. RNase R subfamily.</text>
</comment>
<evidence type="ECO:0000256" key="5">
    <source>
        <dbReference type="ARBA" id="ARBA00022801"/>
    </source>
</evidence>
<dbReference type="Pfam" id="PF08206">
    <property type="entry name" value="OB_RNB"/>
    <property type="match status" value="1"/>
</dbReference>
<keyword evidence="7 8" id="KW-0694">RNA-binding</keyword>
<dbReference type="RefSeq" id="WP_315947277.1">
    <property type="nucleotide sequence ID" value="NZ_JAWCUA010000009.1"/>
</dbReference>
<comment type="catalytic activity">
    <reaction evidence="1 8">
        <text>Exonucleolytic cleavage in the 3'- to 5'-direction to yield nucleoside 5'-phosphates.</text>
        <dbReference type="EC" id="3.1.13.1"/>
    </reaction>
</comment>
<protein>
    <recommendedName>
        <fullName evidence="8">Ribonuclease R</fullName>
        <shortName evidence="8">RNase R</shortName>
        <ecNumber evidence="8">3.1.13.1</ecNumber>
    </recommendedName>
</protein>
<reference evidence="11 12" key="1">
    <citation type="submission" date="2023-10" db="EMBL/GenBank/DDBJ databases">
        <title>Psychrosphaera aquimaarina strain SW33 isolated from seawater.</title>
        <authorList>
            <person name="Bayburt H."/>
            <person name="Kim J.M."/>
            <person name="Choi B.J."/>
            <person name="Jeon C.O."/>
        </authorList>
    </citation>
    <scope>NUCLEOTIDE SEQUENCE [LARGE SCALE GENOMIC DNA]</scope>
    <source>
        <strain evidence="11 12">KCTC 52743</strain>
    </source>
</reference>
<keyword evidence="4 8" id="KW-0540">Nuclease</keyword>
<dbReference type="NCBIfam" id="NF008648">
    <property type="entry name" value="PRK11642.1"/>
    <property type="match status" value="1"/>
</dbReference>
<dbReference type="SUPFAM" id="SSF50249">
    <property type="entry name" value="Nucleic acid-binding proteins"/>
    <property type="match status" value="4"/>
</dbReference>
<feature type="compositionally biased region" description="Low complexity" evidence="9">
    <location>
        <begin position="828"/>
        <end position="847"/>
    </location>
</feature>
<evidence type="ECO:0000256" key="4">
    <source>
        <dbReference type="ARBA" id="ARBA00022722"/>
    </source>
</evidence>
<evidence type="ECO:0000256" key="9">
    <source>
        <dbReference type="SAM" id="MobiDB-lite"/>
    </source>
</evidence>
<dbReference type="CDD" id="cd04471">
    <property type="entry name" value="S1_RNase_R"/>
    <property type="match status" value="1"/>
</dbReference>
<evidence type="ECO:0000256" key="6">
    <source>
        <dbReference type="ARBA" id="ARBA00022839"/>
    </source>
</evidence>
<evidence type="ECO:0000313" key="11">
    <source>
        <dbReference type="EMBL" id="MDU0113653.1"/>
    </source>
</evidence>
<accession>A0ABU3R1U8</accession>
<comment type="caution">
    <text evidence="11">The sequence shown here is derived from an EMBL/GenBank/DDBJ whole genome shotgun (WGS) entry which is preliminary data.</text>
</comment>
<feature type="compositionally biased region" description="Basic residues" evidence="9">
    <location>
        <begin position="808"/>
        <end position="827"/>
    </location>
</feature>
<dbReference type="NCBIfam" id="TIGR00358">
    <property type="entry name" value="3_prime_RNase"/>
    <property type="match status" value="1"/>
</dbReference>
<dbReference type="InterPro" id="IPR001900">
    <property type="entry name" value="RNase_II/R"/>
</dbReference>
<keyword evidence="3 8" id="KW-0963">Cytoplasm</keyword>
<dbReference type="EMBL" id="JAWCUA010000009">
    <property type="protein sequence ID" value="MDU0113653.1"/>
    <property type="molecule type" value="Genomic_DNA"/>
</dbReference>
<evidence type="ECO:0000256" key="2">
    <source>
        <dbReference type="ARBA" id="ARBA00004496"/>
    </source>
</evidence>
<dbReference type="Proteomes" id="UP001257914">
    <property type="component" value="Unassembled WGS sequence"/>
</dbReference>
<dbReference type="SMART" id="SM00316">
    <property type="entry name" value="S1"/>
    <property type="match status" value="1"/>
</dbReference>
<dbReference type="GO" id="GO:0008859">
    <property type="term" value="F:exoribonuclease II activity"/>
    <property type="evidence" value="ECO:0007669"/>
    <property type="project" value="UniProtKB-EC"/>
</dbReference>
<comment type="subcellular location">
    <subcellularLocation>
        <location evidence="2 8">Cytoplasm</location>
    </subcellularLocation>
</comment>
<dbReference type="InterPro" id="IPR004476">
    <property type="entry name" value="RNase_II/RNase_R"/>
</dbReference>
<dbReference type="PROSITE" id="PS01175">
    <property type="entry name" value="RIBONUCLEASE_II"/>
    <property type="match status" value="1"/>
</dbReference>
<keyword evidence="12" id="KW-1185">Reference proteome</keyword>
<sequence>MPKHDPNFSREQEKYDTPIASREFILEQINKNGGPLGFGELVKLCHIPNDDLKVALKRRLRAMEREGQLLYNRHNKYEIPLESDFVKGKVIGHRDGFGFLQLEGTKPGKNDWYISHSQMRKLFHGDVVRAQEIGEYKGKTEARVVNVLEPRTAPIIGRYFVEMGVQVVIPDDSRIKQEIIIPQGQELGARHGQMAVVELVTRPDKRSSGIGKVVEVLGEHMAPGVEIEIALRNYEIPHEWPKQVSDFAKNLSAEVLEQDKEGRVDLRKLPLVTIDGESSRDFDDAVYSEKLETGGWRLYVAIADVSHYVKHNSAMDKEAIERGNSVYFPDQVVPMLPEELSNGLCSLNPQVDRLCLVCEMTINANGELSEHKFYQAVMHSHARLTYTKVAAMLDGDEEQRDRYQHVYPHIVDLYELYTVLKKVRAQRGAFEFETIEPKFIFNAQRKIESVETVVRNDAHKIIEECMILANVSAAQFIEQNNAEALFRVHDKPDPSKLATFRSFIAELGGELTFSDEPTPKELSSQVNKYLSRPDGELIQTMMIRSMRQAVYQADNIGHFGLALEGYAHFTSPIRRYPDLIVHRAIKAIINKQGQQTSGHYAYNAQELDELGEQCSMTERRADEATRDVESWLKCEFMQDHIGSEHDGVISSVTSFGIFVRLIDLHIEGLVHITALGNDYYQYDGDRHVLVGERNRRVFRLGDKLEVRVKAVDLDEKQIDFELAELPTQGGRASNGRAANKGSRGRSKANEARTQNTATSIRERLRKGDVPLDKGAEKAGASTKSDSSGKRNSNKSKDEKTPKGDGRKKALKSGKKKPKSRAGKRIAAKKSGSGPKSGKAKSNSSNKK</sequence>
<feature type="compositionally biased region" description="Basic and acidic residues" evidence="9">
    <location>
        <begin position="794"/>
        <end position="807"/>
    </location>
</feature>
<evidence type="ECO:0000256" key="7">
    <source>
        <dbReference type="ARBA" id="ARBA00022884"/>
    </source>
</evidence>
<dbReference type="Pfam" id="PF00773">
    <property type="entry name" value="RNB"/>
    <property type="match status" value="1"/>
</dbReference>
<comment type="function">
    <text evidence="8">3'-5' exoribonuclease that releases 5'-nucleoside monophosphates and is involved in maturation of structured RNAs.</text>
</comment>
<dbReference type="Pfam" id="PF00575">
    <property type="entry name" value="S1"/>
    <property type="match status" value="1"/>
</dbReference>
<feature type="region of interest" description="Disordered" evidence="9">
    <location>
        <begin position="727"/>
        <end position="847"/>
    </location>
</feature>
<dbReference type="InterPro" id="IPR013223">
    <property type="entry name" value="RNase_B_OB_dom"/>
</dbReference>
<dbReference type="SMART" id="SM00357">
    <property type="entry name" value="CSP"/>
    <property type="match status" value="1"/>
</dbReference>
<dbReference type="NCBIfam" id="TIGR02063">
    <property type="entry name" value="RNase_R"/>
    <property type="match status" value="1"/>
</dbReference>
<dbReference type="PROSITE" id="PS50126">
    <property type="entry name" value="S1"/>
    <property type="match status" value="1"/>
</dbReference>
<proteinExistence type="inferred from homology"/>
<dbReference type="InterPro" id="IPR003029">
    <property type="entry name" value="S1_domain"/>
</dbReference>
<evidence type="ECO:0000313" key="12">
    <source>
        <dbReference type="Proteomes" id="UP001257914"/>
    </source>
</evidence>
<evidence type="ECO:0000256" key="3">
    <source>
        <dbReference type="ARBA" id="ARBA00022490"/>
    </source>
</evidence>
<keyword evidence="6 8" id="KW-0269">Exonuclease</keyword>
<dbReference type="SMART" id="SM00955">
    <property type="entry name" value="RNB"/>
    <property type="match status" value="1"/>
</dbReference>
<dbReference type="EC" id="3.1.13.1" evidence="8"/>
<dbReference type="InterPro" id="IPR011129">
    <property type="entry name" value="CSD"/>
</dbReference>
<evidence type="ECO:0000259" key="10">
    <source>
        <dbReference type="PROSITE" id="PS50126"/>
    </source>
</evidence>
<dbReference type="PANTHER" id="PTHR23355">
    <property type="entry name" value="RIBONUCLEASE"/>
    <property type="match status" value="1"/>
</dbReference>
<dbReference type="InterPro" id="IPR011805">
    <property type="entry name" value="RNase_R"/>
</dbReference>
<dbReference type="InterPro" id="IPR012340">
    <property type="entry name" value="NA-bd_OB-fold"/>
</dbReference>
<dbReference type="InterPro" id="IPR040476">
    <property type="entry name" value="CSD2"/>
</dbReference>
<feature type="compositionally biased region" description="Basic and acidic residues" evidence="9">
    <location>
        <begin position="760"/>
        <end position="776"/>
    </location>
</feature>
<gene>
    <name evidence="8 11" type="primary">rnr</name>
    <name evidence="11" type="ORF">RT723_11715</name>
</gene>
<dbReference type="Gene3D" id="2.40.50.140">
    <property type="entry name" value="Nucleic acid-binding proteins"/>
    <property type="match status" value="2"/>
</dbReference>
<feature type="domain" description="S1 motif" evidence="10">
    <location>
        <begin position="642"/>
        <end position="723"/>
    </location>
</feature>
<evidence type="ECO:0000256" key="1">
    <source>
        <dbReference type="ARBA" id="ARBA00001849"/>
    </source>
</evidence>
<dbReference type="InterPro" id="IPR022966">
    <property type="entry name" value="RNase_II/R_CS"/>
</dbReference>
<organism evidence="11 12">
    <name type="scientific">Psychrosphaera aquimarina</name>
    <dbReference type="NCBI Taxonomy" id="2044854"/>
    <lineage>
        <taxon>Bacteria</taxon>
        <taxon>Pseudomonadati</taxon>
        <taxon>Pseudomonadota</taxon>
        <taxon>Gammaproteobacteria</taxon>
        <taxon>Alteromonadales</taxon>
        <taxon>Pseudoalteromonadaceae</taxon>
        <taxon>Psychrosphaera</taxon>
    </lineage>
</organism>
<keyword evidence="5 8" id="KW-0378">Hydrolase</keyword>
<name>A0ABU3R1U8_9GAMM</name>
<dbReference type="PANTHER" id="PTHR23355:SF9">
    <property type="entry name" value="DIS3-LIKE EXONUCLEASE 2"/>
    <property type="match status" value="1"/>
</dbReference>